<evidence type="ECO:0000313" key="1">
    <source>
        <dbReference type="EMBL" id="VEL15519.1"/>
    </source>
</evidence>
<organism evidence="1 2">
    <name type="scientific">Protopolystoma xenopodis</name>
    <dbReference type="NCBI Taxonomy" id="117903"/>
    <lineage>
        <taxon>Eukaryota</taxon>
        <taxon>Metazoa</taxon>
        <taxon>Spiralia</taxon>
        <taxon>Lophotrochozoa</taxon>
        <taxon>Platyhelminthes</taxon>
        <taxon>Monogenea</taxon>
        <taxon>Polyopisthocotylea</taxon>
        <taxon>Polystomatidea</taxon>
        <taxon>Polystomatidae</taxon>
        <taxon>Protopolystoma</taxon>
    </lineage>
</organism>
<evidence type="ECO:0000313" key="2">
    <source>
        <dbReference type="Proteomes" id="UP000784294"/>
    </source>
</evidence>
<comment type="caution">
    <text evidence="1">The sequence shown here is derived from an EMBL/GenBank/DDBJ whole genome shotgun (WGS) entry which is preliminary data.</text>
</comment>
<keyword evidence="2" id="KW-1185">Reference proteome</keyword>
<proteinExistence type="predicted"/>
<dbReference type="AlphaFoldDB" id="A0A448WMQ7"/>
<reference evidence="1" key="1">
    <citation type="submission" date="2018-11" db="EMBL/GenBank/DDBJ databases">
        <authorList>
            <consortium name="Pathogen Informatics"/>
        </authorList>
    </citation>
    <scope>NUCLEOTIDE SEQUENCE</scope>
</reference>
<accession>A0A448WMQ7</accession>
<gene>
    <name evidence="1" type="ORF">PXEA_LOCUS8959</name>
</gene>
<dbReference type="EMBL" id="CAAALY010024886">
    <property type="protein sequence ID" value="VEL15519.1"/>
    <property type="molecule type" value="Genomic_DNA"/>
</dbReference>
<dbReference type="Proteomes" id="UP000784294">
    <property type="component" value="Unassembled WGS sequence"/>
</dbReference>
<protein>
    <submittedName>
        <fullName evidence="1">Uncharacterized protein</fullName>
    </submittedName>
</protein>
<sequence length="100" mass="10978">MLPIIHPPVTIVTSHSSISFNSITNADTICCDAEADTSLICLKSDVTAEISNCNWHERRHSLNPDAPSFVPTTDRFGSIFKSNSTFLSSEEAGTVWKMCM</sequence>
<name>A0A448WMQ7_9PLAT</name>